<organism evidence="2 3">
    <name type="scientific">Eumeta variegata</name>
    <name type="common">Bagworm moth</name>
    <name type="synonym">Eumeta japonica</name>
    <dbReference type="NCBI Taxonomy" id="151549"/>
    <lineage>
        <taxon>Eukaryota</taxon>
        <taxon>Metazoa</taxon>
        <taxon>Ecdysozoa</taxon>
        <taxon>Arthropoda</taxon>
        <taxon>Hexapoda</taxon>
        <taxon>Insecta</taxon>
        <taxon>Pterygota</taxon>
        <taxon>Neoptera</taxon>
        <taxon>Endopterygota</taxon>
        <taxon>Lepidoptera</taxon>
        <taxon>Glossata</taxon>
        <taxon>Ditrysia</taxon>
        <taxon>Tineoidea</taxon>
        <taxon>Psychidae</taxon>
        <taxon>Oiketicinae</taxon>
        <taxon>Eumeta</taxon>
    </lineage>
</organism>
<comment type="caution">
    <text evidence="2">The sequence shown here is derived from an EMBL/GenBank/DDBJ whole genome shotgun (WGS) entry which is preliminary data.</text>
</comment>
<name>A0A4C1TZS8_EUMVA</name>
<evidence type="ECO:0000256" key="1">
    <source>
        <dbReference type="SAM" id="MobiDB-lite"/>
    </source>
</evidence>
<dbReference type="EMBL" id="BGZK01000108">
    <property type="protein sequence ID" value="GBP19438.1"/>
    <property type="molecule type" value="Genomic_DNA"/>
</dbReference>
<dbReference type="Proteomes" id="UP000299102">
    <property type="component" value="Unassembled WGS sequence"/>
</dbReference>
<accession>A0A4C1TZS8</accession>
<proteinExistence type="predicted"/>
<keyword evidence="3" id="KW-1185">Reference proteome</keyword>
<evidence type="ECO:0000313" key="3">
    <source>
        <dbReference type="Proteomes" id="UP000299102"/>
    </source>
</evidence>
<dbReference type="AlphaFoldDB" id="A0A4C1TZS8"/>
<feature type="region of interest" description="Disordered" evidence="1">
    <location>
        <begin position="53"/>
        <end position="92"/>
    </location>
</feature>
<evidence type="ECO:0000313" key="2">
    <source>
        <dbReference type="EMBL" id="GBP19438.1"/>
    </source>
</evidence>
<sequence length="92" mass="10647">MNVKSSVLDIAVTMFISYSQLALSQRGAFKVQVLMSERKLSARVFNSMGRTHCVNEPRAMDQKNPRIETEDDQRRGKGRPETSREREYDNPR</sequence>
<protein>
    <submittedName>
        <fullName evidence="2">Uncharacterized protein</fullName>
    </submittedName>
</protein>
<reference evidence="2 3" key="1">
    <citation type="journal article" date="2019" name="Commun. Biol.">
        <title>The bagworm genome reveals a unique fibroin gene that provides high tensile strength.</title>
        <authorList>
            <person name="Kono N."/>
            <person name="Nakamura H."/>
            <person name="Ohtoshi R."/>
            <person name="Tomita M."/>
            <person name="Numata K."/>
            <person name="Arakawa K."/>
        </authorList>
    </citation>
    <scope>NUCLEOTIDE SEQUENCE [LARGE SCALE GENOMIC DNA]</scope>
</reference>
<gene>
    <name evidence="2" type="ORF">EVAR_15786_1</name>
</gene>